<name>A0A8J2P8X8_9HEXA</name>
<proteinExistence type="predicted"/>
<keyword evidence="2" id="KW-1185">Reference proteome</keyword>
<comment type="caution">
    <text evidence="1">The sequence shown here is derived from an EMBL/GenBank/DDBJ whole genome shotgun (WGS) entry which is preliminary data.</text>
</comment>
<gene>
    <name evidence="1" type="ORF">AFUS01_LOCUS19248</name>
</gene>
<dbReference type="Proteomes" id="UP000708208">
    <property type="component" value="Unassembled WGS sequence"/>
</dbReference>
<evidence type="ECO:0000313" key="2">
    <source>
        <dbReference type="Proteomes" id="UP000708208"/>
    </source>
</evidence>
<reference evidence="1" key="1">
    <citation type="submission" date="2021-06" db="EMBL/GenBank/DDBJ databases">
        <authorList>
            <person name="Hodson N. C."/>
            <person name="Mongue J. A."/>
            <person name="Jaron S. K."/>
        </authorList>
    </citation>
    <scope>NUCLEOTIDE SEQUENCE</scope>
</reference>
<sequence length="72" mass="8323">MEEPQFSSQNHAVLFLNSDNTVGISLFTNQATSTNIFVPFPKWDGVKMRQLDYKLIIIIVLNQRTLINKQRV</sequence>
<dbReference type="EMBL" id="CAJVCH010197269">
    <property type="protein sequence ID" value="CAG7730622.1"/>
    <property type="molecule type" value="Genomic_DNA"/>
</dbReference>
<evidence type="ECO:0000313" key="1">
    <source>
        <dbReference type="EMBL" id="CAG7730622.1"/>
    </source>
</evidence>
<protein>
    <submittedName>
        <fullName evidence="1">Uncharacterized protein</fullName>
    </submittedName>
</protein>
<dbReference type="AlphaFoldDB" id="A0A8J2P8X8"/>
<accession>A0A8J2P8X8</accession>
<organism evidence="1 2">
    <name type="scientific">Allacma fusca</name>
    <dbReference type="NCBI Taxonomy" id="39272"/>
    <lineage>
        <taxon>Eukaryota</taxon>
        <taxon>Metazoa</taxon>
        <taxon>Ecdysozoa</taxon>
        <taxon>Arthropoda</taxon>
        <taxon>Hexapoda</taxon>
        <taxon>Collembola</taxon>
        <taxon>Symphypleona</taxon>
        <taxon>Sminthuridae</taxon>
        <taxon>Allacma</taxon>
    </lineage>
</organism>